<evidence type="ECO:0000256" key="2">
    <source>
        <dbReference type="PROSITE-ProRule" id="PRU00708"/>
    </source>
</evidence>
<dbReference type="Pfam" id="PF01535">
    <property type="entry name" value="PPR"/>
    <property type="match status" value="1"/>
</dbReference>
<feature type="repeat" description="PPR" evidence="2">
    <location>
        <begin position="403"/>
        <end position="437"/>
    </location>
</feature>
<dbReference type="Pfam" id="PF13041">
    <property type="entry name" value="PPR_2"/>
    <property type="match status" value="3"/>
</dbReference>
<keyword evidence="4" id="KW-1185">Reference proteome</keyword>
<feature type="repeat" description="PPR" evidence="2">
    <location>
        <begin position="266"/>
        <end position="301"/>
    </location>
</feature>
<reference evidence="3 4" key="1">
    <citation type="journal article" date="2023" name="G3 (Bethesda)">
        <title>A haplotype-resolved chromosome-scale genome for Quercus rubra L. provides insights into the genetics of adaptive traits for red oak species.</title>
        <authorList>
            <person name="Kapoor B."/>
            <person name="Jenkins J."/>
            <person name="Schmutz J."/>
            <person name="Zhebentyayeva T."/>
            <person name="Kuelheim C."/>
            <person name="Coggeshall M."/>
            <person name="Heim C."/>
            <person name="Lasky J.R."/>
            <person name="Leites L."/>
            <person name="Islam-Faridi N."/>
            <person name="Romero-Severson J."/>
            <person name="DeLeo V.L."/>
            <person name="Lucas S.M."/>
            <person name="Lazic D."/>
            <person name="Gailing O."/>
            <person name="Carlson J."/>
            <person name="Staton M."/>
        </authorList>
    </citation>
    <scope>NUCLEOTIDE SEQUENCE [LARGE SCALE GENOMIC DNA]</scope>
    <source>
        <strain evidence="3">Pseudo-F2</strain>
    </source>
</reference>
<dbReference type="InterPro" id="IPR002885">
    <property type="entry name" value="PPR_rpt"/>
</dbReference>
<protein>
    <recommendedName>
        <fullName evidence="5">Pentatricopeptide repeat-containing protein</fullName>
    </recommendedName>
</protein>
<evidence type="ECO:0000313" key="3">
    <source>
        <dbReference type="EMBL" id="KAK4585222.1"/>
    </source>
</evidence>
<dbReference type="AlphaFoldDB" id="A0AAN7ISR1"/>
<evidence type="ECO:0008006" key="5">
    <source>
        <dbReference type="Google" id="ProtNLM"/>
    </source>
</evidence>
<evidence type="ECO:0000256" key="1">
    <source>
        <dbReference type="ARBA" id="ARBA00022737"/>
    </source>
</evidence>
<dbReference type="PANTHER" id="PTHR47942">
    <property type="entry name" value="TETRATRICOPEPTIDE REPEAT (TPR)-LIKE SUPERFAMILY PROTEIN-RELATED"/>
    <property type="match status" value="1"/>
</dbReference>
<dbReference type="PANTHER" id="PTHR47942:SF16">
    <property type="entry name" value="PENTATRICOPEPTIDE REPEAT DOMAIN CONTAINING PROTEIN-RELATED"/>
    <property type="match status" value="1"/>
</dbReference>
<evidence type="ECO:0000313" key="4">
    <source>
        <dbReference type="Proteomes" id="UP001324115"/>
    </source>
</evidence>
<comment type="caution">
    <text evidence="3">The sequence shown here is derived from an EMBL/GenBank/DDBJ whole genome shotgun (WGS) entry which is preliminary data.</text>
</comment>
<organism evidence="3 4">
    <name type="scientific">Quercus rubra</name>
    <name type="common">Northern red oak</name>
    <name type="synonym">Quercus borealis</name>
    <dbReference type="NCBI Taxonomy" id="3512"/>
    <lineage>
        <taxon>Eukaryota</taxon>
        <taxon>Viridiplantae</taxon>
        <taxon>Streptophyta</taxon>
        <taxon>Embryophyta</taxon>
        <taxon>Tracheophyta</taxon>
        <taxon>Spermatophyta</taxon>
        <taxon>Magnoliopsida</taxon>
        <taxon>eudicotyledons</taxon>
        <taxon>Gunneridae</taxon>
        <taxon>Pentapetalae</taxon>
        <taxon>rosids</taxon>
        <taxon>fabids</taxon>
        <taxon>Fagales</taxon>
        <taxon>Fagaceae</taxon>
        <taxon>Quercus</taxon>
    </lineage>
</organism>
<dbReference type="Gene3D" id="1.25.40.10">
    <property type="entry name" value="Tetratricopeptide repeat domain"/>
    <property type="match status" value="4"/>
</dbReference>
<keyword evidence="1" id="KW-0677">Repeat</keyword>
<dbReference type="Pfam" id="PF12854">
    <property type="entry name" value="PPR_1"/>
    <property type="match status" value="1"/>
</dbReference>
<dbReference type="Proteomes" id="UP001324115">
    <property type="component" value="Unassembled WGS sequence"/>
</dbReference>
<gene>
    <name evidence="3" type="ORF">RGQ29_022758</name>
</gene>
<proteinExistence type="predicted"/>
<dbReference type="PROSITE" id="PS51375">
    <property type="entry name" value="PPR"/>
    <property type="match status" value="3"/>
</dbReference>
<dbReference type="InterPro" id="IPR011990">
    <property type="entry name" value="TPR-like_helical_dom_sf"/>
</dbReference>
<name>A0AAN7ISR1_QUERU</name>
<dbReference type="EMBL" id="JAXUIC010000006">
    <property type="protein sequence ID" value="KAK4585222.1"/>
    <property type="molecule type" value="Genomic_DNA"/>
</dbReference>
<sequence>MILSTLFLQTEKPPWSDHPITTTISNLVISILNKQPALERLLPHISSHIVASVIQQNPNPQLGFGFLVWASRTKHLRSTFSENIFIPLTWYAQMGIAEKAVEVFSTKKGFDCKSDVFIYNSVLHVMVQKQVLLLALAVYNKMLKLNCHSNVTTYSILIEGLCKNGDPISEMTRRGILPNEITYTIILAGLVGEAYGLLETFEKEVYDLGLQGYSCLIDGSFRAKRYAEAMAWFRKMMEQELELDVVLVKEALKLFYEMTERNLVPDTYCYNALIKGFCDLGLLDKAQYSRRWRLEKVGYVPSIVTFNALIDGLCKAGELEEAHLLFYKMEIGRNPSLFLRLSQGANQVLDKASLQTMVEQLCDSGLILKAHRLLMQLADSGAENINGAFKLFKDLQLKGLSPDSVTYGTLIDGLQRLDREVDAFGVFDQTERNGCMPSFAVYKSLMTCLCWKNKVSLAFSLWLKYLRHLPGSEEEAIKAVEEHFEKGEKDFDLGPYTILLIDLCQARRVNKARTIFSVLEEYRVVVTPPSGIKLICCLSRREHGLGDKCLLKYVLCSQERNEYVLDLVSKMKSFGYDLDAFLYQSTKFLLYGHWNMQKIENAVPG</sequence>
<feature type="repeat" description="PPR" evidence="2">
    <location>
        <begin position="302"/>
        <end position="336"/>
    </location>
</feature>
<dbReference type="NCBIfam" id="TIGR00756">
    <property type="entry name" value="PPR"/>
    <property type="match status" value="3"/>
</dbReference>
<dbReference type="InterPro" id="IPR051222">
    <property type="entry name" value="PPR/CCM1_RNA-binding"/>
</dbReference>
<accession>A0AAN7ISR1</accession>